<dbReference type="Proteomes" id="UP000565468">
    <property type="component" value="Unassembled WGS sequence"/>
</dbReference>
<reference evidence="2 3" key="1">
    <citation type="submission" date="2020-04" db="EMBL/GenBank/DDBJ databases">
        <title>Paenibacillus algicola sp. nov., a novel marine bacterium producing alginate lyase.</title>
        <authorList>
            <person name="Huang H."/>
        </authorList>
    </citation>
    <scope>NUCLEOTIDE SEQUENCE [LARGE SCALE GENOMIC DNA]</scope>
    <source>
        <strain evidence="2 3">L7-75</strain>
    </source>
</reference>
<keyword evidence="1" id="KW-0472">Membrane</keyword>
<organism evidence="2 3">
    <name type="scientific">Paenibacillus lemnae</name>
    <dbReference type="NCBI Taxonomy" id="1330551"/>
    <lineage>
        <taxon>Bacteria</taxon>
        <taxon>Bacillati</taxon>
        <taxon>Bacillota</taxon>
        <taxon>Bacilli</taxon>
        <taxon>Bacillales</taxon>
        <taxon>Paenibacillaceae</taxon>
        <taxon>Paenibacillus</taxon>
    </lineage>
</organism>
<accession>A0A848M840</accession>
<dbReference type="RefSeq" id="WP_169506160.1">
    <property type="nucleotide sequence ID" value="NZ_JABBPN010000017.1"/>
</dbReference>
<comment type="caution">
    <text evidence="2">The sequence shown here is derived from an EMBL/GenBank/DDBJ whole genome shotgun (WGS) entry which is preliminary data.</text>
</comment>
<keyword evidence="1" id="KW-1133">Transmembrane helix</keyword>
<feature type="transmembrane region" description="Helical" evidence="1">
    <location>
        <begin position="324"/>
        <end position="344"/>
    </location>
</feature>
<dbReference type="InterPro" id="IPR010288">
    <property type="entry name" value="EcsB_ABC"/>
</dbReference>
<evidence type="ECO:0000313" key="3">
    <source>
        <dbReference type="Proteomes" id="UP000565468"/>
    </source>
</evidence>
<gene>
    <name evidence="2" type="ORF">HII30_16555</name>
</gene>
<feature type="transmembrane region" description="Helical" evidence="1">
    <location>
        <begin position="301"/>
        <end position="318"/>
    </location>
</feature>
<name>A0A848M840_PAELE</name>
<keyword evidence="3" id="KW-1185">Reference proteome</keyword>
<feature type="transmembrane region" description="Helical" evidence="1">
    <location>
        <begin position="150"/>
        <end position="169"/>
    </location>
</feature>
<keyword evidence="1" id="KW-0812">Transmembrane</keyword>
<feature type="transmembrane region" description="Helical" evidence="1">
    <location>
        <begin position="116"/>
        <end position="138"/>
    </location>
</feature>
<feature type="transmembrane region" description="Helical" evidence="1">
    <location>
        <begin position="365"/>
        <end position="389"/>
    </location>
</feature>
<protein>
    <submittedName>
        <fullName evidence="2">ABC transporter</fullName>
    </submittedName>
</protein>
<proteinExistence type="predicted"/>
<sequence>MKNSKPRSSSHIRKPSQLFRRRLFTYWKQQLAAVRSVADWTVMLYILVPGLLLGGGIYRELWTMPLPAWLEWLPPQTAAAVLLFIYSGSIVLFVEEADALFLRQQPRWMQLLRRRGMLYSLSAAVVTGTCITLLLLPVLLRGFHLSGLQLAGWVLLAVGIGWNASLLTHTVKVRFAGIRKIILSGLVRSLSLIMLLVILAVLGTHPAALLTAGGLLLAVSNVLVRRKEIEHHTFTNDVREDAKVRVQLTEFVLKQAVGKPPRVRSKAWLFSKSRRIYRRNTPDRRFASAGVKAFLRQPESLLLYVQISAVGIPAVLFPPGIIKIIVYAGIMLLIAYMLHLRWKAFSESDFSKIMPFTMDQEMKAGTLAVQTLMIPPGVLLSLTLGFTLAPGWMGWLYGAGAAAASVYIFPPFFARPSLGRRDE</sequence>
<evidence type="ECO:0000313" key="2">
    <source>
        <dbReference type="EMBL" id="NMO97378.1"/>
    </source>
</evidence>
<feature type="transmembrane region" description="Helical" evidence="1">
    <location>
        <begin position="37"/>
        <end position="58"/>
    </location>
</feature>
<evidence type="ECO:0000256" key="1">
    <source>
        <dbReference type="SAM" id="Phobius"/>
    </source>
</evidence>
<dbReference type="EMBL" id="JABBPN010000017">
    <property type="protein sequence ID" value="NMO97378.1"/>
    <property type="molecule type" value="Genomic_DNA"/>
</dbReference>
<feature type="transmembrane region" description="Helical" evidence="1">
    <location>
        <begin position="181"/>
        <end position="201"/>
    </location>
</feature>
<dbReference type="Pfam" id="PF05975">
    <property type="entry name" value="EcsB"/>
    <property type="match status" value="1"/>
</dbReference>
<feature type="transmembrane region" description="Helical" evidence="1">
    <location>
        <begin position="207"/>
        <end position="224"/>
    </location>
</feature>
<dbReference type="AlphaFoldDB" id="A0A848M840"/>
<feature type="transmembrane region" description="Helical" evidence="1">
    <location>
        <begin position="78"/>
        <end position="95"/>
    </location>
</feature>
<dbReference type="GO" id="GO:0016020">
    <property type="term" value="C:membrane"/>
    <property type="evidence" value="ECO:0007669"/>
    <property type="project" value="InterPro"/>
</dbReference>
<feature type="transmembrane region" description="Helical" evidence="1">
    <location>
        <begin position="395"/>
        <end position="414"/>
    </location>
</feature>